<dbReference type="InterPro" id="IPR029033">
    <property type="entry name" value="His_PPase_superfam"/>
</dbReference>
<dbReference type="InterPro" id="IPR001345">
    <property type="entry name" value="PG/BPGM_mutase_AS"/>
</dbReference>
<feature type="active site" description="Tele-phosphohistidine intermediate" evidence="1">
    <location>
        <position position="234"/>
    </location>
</feature>
<gene>
    <name evidence="4" type="ORF">FEV09_06120</name>
</gene>
<dbReference type="GO" id="GO:0016791">
    <property type="term" value="F:phosphatase activity"/>
    <property type="evidence" value="ECO:0007669"/>
    <property type="project" value="TreeGrafter"/>
</dbReference>
<keyword evidence="4" id="KW-0378">Hydrolase</keyword>
<dbReference type="Gene3D" id="3.40.50.1240">
    <property type="entry name" value="Phosphoglycerate mutase-like"/>
    <property type="match status" value="2"/>
</dbReference>
<feature type="binding site" evidence="2">
    <location>
        <begin position="233"/>
        <end position="240"/>
    </location>
    <ligand>
        <name>substrate</name>
    </ligand>
</feature>
<dbReference type="PANTHER" id="PTHR48100:SF10">
    <property type="entry name" value="2-CARBOXY-D-ARABINITOL-1-PHOSPHATASE-RELATED"/>
    <property type="match status" value="1"/>
</dbReference>
<dbReference type="Proteomes" id="UP001152872">
    <property type="component" value="Unassembled WGS sequence"/>
</dbReference>
<keyword evidence="5" id="KW-1185">Reference proteome</keyword>
<evidence type="ECO:0000313" key="5">
    <source>
        <dbReference type="Proteomes" id="UP001152872"/>
    </source>
</evidence>
<evidence type="ECO:0000313" key="4">
    <source>
        <dbReference type="EMBL" id="MDG3494131.1"/>
    </source>
</evidence>
<evidence type="ECO:0000256" key="1">
    <source>
        <dbReference type="PIRSR" id="PIRSR613078-1"/>
    </source>
</evidence>
<feature type="site" description="Transition state stabilizer" evidence="3">
    <location>
        <position position="377"/>
    </location>
</feature>
<sequence>MIVRHGESNFNILSKIQGRGNYDRPELQSVLTDKGKQQAKLAGKALANLNIDVAYASPLVRARNTAKIILAENFNPPELITADGLLEIDLSEWESMIASEVKEQFPEKYDRWQNAPETFQLGDRYPILDLFEQAKGLWAEILPKHQDKTILLVGHSGINRALICSAIGIPVRLYHNIQQVNCAITVLNFQGSSLVEGVQLESLNLASHLADISGSPLPPVKKNHNGPRLLLVRHGETEWNRQKRFQGQIDVPLNNNGHAQARRASEFLANTKIDKAFSSPMLRPKDTALEILSKHPNIKLELFDELKEISHGLWEGKFEHEIEAEFAGQLALWQSQPETVQMPEGENLQQVWERVALIWQKIVESVPAGETALVVAHDAVNKAILCLLFDFTPEQFWVFKQGNGGVSVIDYPQGAKNRPILQSGNITTHLSEGVLDRTAAGAL</sequence>
<dbReference type="SMART" id="SM00855">
    <property type="entry name" value="PGAM"/>
    <property type="match status" value="2"/>
</dbReference>
<dbReference type="AlphaFoldDB" id="A0A9X4RH55"/>
<dbReference type="RefSeq" id="WP_009626195.1">
    <property type="nucleotide sequence ID" value="NZ_VBTY01000034.1"/>
</dbReference>
<dbReference type="EC" id="3.1.3.-" evidence="4"/>
<dbReference type="Pfam" id="PF00300">
    <property type="entry name" value="His_Phos_1"/>
    <property type="match status" value="2"/>
</dbReference>
<proteinExistence type="predicted"/>
<protein>
    <submittedName>
        <fullName evidence="4">Histidine phosphatase family protein</fullName>
        <ecNumber evidence="4">3.1.3.-</ecNumber>
    </submittedName>
</protein>
<evidence type="ECO:0000256" key="2">
    <source>
        <dbReference type="PIRSR" id="PIRSR613078-2"/>
    </source>
</evidence>
<reference evidence="4" key="1">
    <citation type="submission" date="2019-05" db="EMBL/GenBank/DDBJ databases">
        <title>Whole genome sequencing of Pseudanabaena catenata USMAC16.</title>
        <authorList>
            <person name="Khan Z."/>
            <person name="Omar W.M."/>
            <person name="Convey P."/>
            <person name="Merican F."/>
            <person name="Najimudin N."/>
        </authorList>
    </citation>
    <scope>NUCLEOTIDE SEQUENCE</scope>
    <source>
        <strain evidence="4">USMAC16</strain>
    </source>
</reference>
<dbReference type="PROSITE" id="PS00175">
    <property type="entry name" value="PG_MUTASE"/>
    <property type="match status" value="2"/>
</dbReference>
<name>A0A9X4RH55_9CYAN</name>
<dbReference type="PANTHER" id="PTHR48100">
    <property type="entry name" value="BROAD-SPECIFICITY PHOSPHATASE YOR283W-RELATED"/>
    <property type="match status" value="1"/>
</dbReference>
<accession>A0A9X4RH55</accession>
<feature type="active site" description="Proton donor/acceptor" evidence="1">
    <location>
        <position position="308"/>
    </location>
</feature>
<dbReference type="CDD" id="cd07067">
    <property type="entry name" value="HP_PGM_like"/>
    <property type="match status" value="2"/>
</dbReference>
<feature type="binding site" evidence="2">
    <location>
        <position position="283"/>
    </location>
    <ligand>
        <name>substrate</name>
    </ligand>
</feature>
<dbReference type="InterPro" id="IPR013078">
    <property type="entry name" value="His_Pase_superF_clade-1"/>
</dbReference>
<dbReference type="SUPFAM" id="SSF53254">
    <property type="entry name" value="Phosphoglycerate mutase-like"/>
    <property type="match status" value="2"/>
</dbReference>
<organism evidence="4 5">
    <name type="scientific">Pseudanabaena catenata USMAC16</name>
    <dbReference type="NCBI Taxonomy" id="1855837"/>
    <lineage>
        <taxon>Bacteria</taxon>
        <taxon>Bacillati</taxon>
        <taxon>Cyanobacteriota</taxon>
        <taxon>Cyanophyceae</taxon>
        <taxon>Pseudanabaenales</taxon>
        <taxon>Pseudanabaenaceae</taxon>
        <taxon>Pseudanabaena</taxon>
    </lineage>
</organism>
<comment type="caution">
    <text evidence="4">The sequence shown here is derived from an EMBL/GenBank/DDBJ whole genome shotgun (WGS) entry which is preliminary data.</text>
</comment>
<dbReference type="InterPro" id="IPR050275">
    <property type="entry name" value="PGM_Phosphatase"/>
</dbReference>
<dbReference type="EMBL" id="VBTY01000034">
    <property type="protein sequence ID" value="MDG3494131.1"/>
    <property type="molecule type" value="Genomic_DNA"/>
</dbReference>
<evidence type="ECO:0000256" key="3">
    <source>
        <dbReference type="PIRSR" id="PIRSR613078-3"/>
    </source>
</evidence>